<feature type="compositionally biased region" description="Basic and acidic residues" evidence="1">
    <location>
        <begin position="2413"/>
        <end position="2422"/>
    </location>
</feature>
<gene>
    <name evidence="2" type="ORF">BGO89_06155</name>
</gene>
<dbReference type="STRING" id="1895771.BGO89_06155"/>
<organism evidence="2 3">
    <name type="scientific">Candidatus Kapaibacterium thiocyanatum</name>
    <dbReference type="NCBI Taxonomy" id="1895771"/>
    <lineage>
        <taxon>Bacteria</taxon>
        <taxon>Pseudomonadati</taxon>
        <taxon>Candidatus Kapaibacteriota</taxon>
        <taxon>Candidatus Kapaibacteriia</taxon>
        <taxon>Candidatus Kapaibacteriales</taxon>
        <taxon>Candidatus Kapaibacteriaceae</taxon>
        <taxon>Candidatus Kapaibacterium</taxon>
    </lineage>
</organism>
<dbReference type="InterPro" id="IPR050708">
    <property type="entry name" value="T6SS_VgrG/RHS"/>
</dbReference>
<accession>A0A1M3KZJ8</accession>
<feature type="region of interest" description="Disordered" evidence="1">
    <location>
        <begin position="2386"/>
        <end position="2422"/>
    </location>
</feature>
<comment type="caution">
    <text evidence="2">The sequence shown here is derived from an EMBL/GenBank/DDBJ whole genome shotgun (WGS) entry which is preliminary data.</text>
</comment>
<dbReference type="PANTHER" id="PTHR32305">
    <property type="match status" value="1"/>
</dbReference>
<dbReference type="PANTHER" id="PTHR32305:SF15">
    <property type="entry name" value="PROTEIN RHSA-RELATED"/>
    <property type="match status" value="1"/>
</dbReference>
<dbReference type="Gene3D" id="2.180.10.10">
    <property type="entry name" value="RHS repeat-associated core"/>
    <property type="match status" value="1"/>
</dbReference>
<protein>
    <submittedName>
        <fullName evidence="2">Uncharacterized protein</fullName>
    </submittedName>
</protein>
<dbReference type="EMBL" id="MKVH01000020">
    <property type="protein sequence ID" value="OJX57979.1"/>
    <property type="molecule type" value="Genomic_DNA"/>
</dbReference>
<name>A0A1M3KZJ8_9BACT</name>
<dbReference type="Proteomes" id="UP000184233">
    <property type="component" value="Unassembled WGS sequence"/>
</dbReference>
<evidence type="ECO:0000256" key="1">
    <source>
        <dbReference type="SAM" id="MobiDB-lite"/>
    </source>
</evidence>
<proteinExistence type="predicted"/>
<evidence type="ECO:0000313" key="3">
    <source>
        <dbReference type="Proteomes" id="UP000184233"/>
    </source>
</evidence>
<reference evidence="2 3" key="1">
    <citation type="submission" date="2016-09" db="EMBL/GenBank/DDBJ databases">
        <title>Genome-resolved meta-omics ties microbial dynamics to process performance in biotechnology for thiocyanate degradation.</title>
        <authorList>
            <person name="Kantor R.S."/>
            <person name="Huddy R.J."/>
            <person name="Iyer R."/>
            <person name="Thomas B.C."/>
            <person name="Brown C.T."/>
            <person name="Anantharaman K."/>
            <person name="Tringe S."/>
            <person name="Hettich R.L."/>
            <person name="Harrison S.T."/>
            <person name="Banfield J.F."/>
        </authorList>
    </citation>
    <scope>NUCLEOTIDE SEQUENCE [LARGE SCALE GENOMIC DNA]</scope>
    <source>
        <strain evidence="2">59-99</strain>
    </source>
</reference>
<sequence>MSDSLTTVQPEQDYIIDVTSHHPKAYPVGDSSKDVDVTVFGLDLSGMPSDVKANLVLSATLVEEHDVLPFTSTTTVCPATPLVRQVSVSTGANNLTTFTWEMHDGTKICNDRFPMMEVQVLRLLNYDPAYRTASDEGRFTVDWKQAQRFFTYGHATSLDVTLAEGTGYYVWRVRPIGNLHDGHMANDSNWGCFSKSPNPDTLVTLLSTSGLTTLNAKYRPSTFFYYTQFDANRNWQFTRTFAEDDGGKPGTSESMMYASSLLLPVQKQTMLTGKGDVVVSQPVPDYYGRPLFATLPAPRERSGSTRAGLGYAPLFAAKSAAPYTAANFDESTNRLAPATLDGRVKDYYDGSSDPMIPSSRGYGFTRTLHMPDPLGRVQEESAAGPDHAVGARTVKTRYGNATERELVSMFGAEAPKDSVVETIYTTDQNGVTTITYRRMDGRIVATCLTASKAAVPLLALNDSSSVNDLLLVDTLRQGFLVRENTILAQRRLVFTDTTSVEMSYHMDLKDFAVACMSFCSSCDYDIRIGIRRAGDGSVVWDTLMQTGPVACPSAVTVEKDWRTILLPPGDYIMERTLSPRSGGAVHLDEHKDDVRSAHAAAVESLLTKAFTTPAYASDLASFRTGAHLTDESIALRMLTRYKAYRDSLRVASGTPVMLALDECCSVELDTSTCITGCEDGGVDYEALLTNLWKDSLNVHLGAGTGTDIRNYVRHYDGSALLADWPPTYPNGAGVINALLRRMIDSGGYSCRDVYDCWVAVTQTYWMNGWYRDGVGTMKRRPGYNVLNEFLNCVGTKYCALAPYAEKVTGAQWLLNAWRVVPTSDDAGYDADCQTATAMPVGGWTCNGTNDDTVNLYYRQYIACHAARSAGEDAAYTDYMLNKLKDANPDVKVDAIKTCSTRACVEQRIAEMETACVTECEDRREEFRDSVVALYHRSGYVVEGYPSENIGPDTLKRHQLACLLTLLVEECKAQCDLPVQWAVGVDSLITPTTADYERHARARRSARFSLAIPVGESCTMPHQRITRSIDLAEYVVSALNEALKAYKDSILATYGAGLSRWDATPVVRDLMASFPGLSVCIPGIPATISPQDTAGVQVPPSSPLVVMVDVTQESKFFVDRVGGECQISYRAPVPEEFGNPYGPGNPHPLVGMLNRHLNASWGKKLPRSVVAGIYSKTTSTSSFIDPSDYWTRYGVIRETAIPNPVVRYDNPLRPVFACDMDGITDLGYDQWELCDSPLNCIGGRTLSLMNLVPMLNVRTHYESLILDHSADTVVTAYGGQWFDVCNLAIRAYMGISAADSTVVVTGYVGGTAYEAKFPMTVDRKEWTEMAARGDFTHWIGKFVQLENGNLGYQVLIDPNQPVYELPCLNFSCEKTPIDTCATLPICNICDTISCGELCFAWLPEDSVTVTSYDRPKSCAQVEVERLVGRLDAYFNGDCLKNKIEEVDLSYDTTCFLPAKILDRTLLRRSQKYYHYTLYYYDRAGNVVRTVPPAGFRSLPPNATRLDTAQHEMRSDYAYNTLGQLTKRTTPDGGTSRFWYDAVGRQRLAQSARQASGTYTYTNYDALGRIVETGEKSGLGDAETHVSTNDTTARGTDVVRTVYGAAASALPGVWSGRTQRNLLNRISWTVADEDGNFGTPEDQVNTYYSYDEHGNVEWILQALPGQTESKGTLAFMTDYDYDVMSGRVREVRFQPGRLDQMLQRYRYDHDGRIVTSATSRDGHIWERDAGYDYYAHGPLRRRELGRDSVQGIDHAYTINGWTKSLNVPSLLATDDPGGDGKSGADHEHVGRDAFGMVLGYHSKDFVHAGSVIDSAGAGSWQQLLQSGLYNGNMASWSWNTRKKDGTLLGALASTYRYDLLNRLRADTVRTRGVSSWDAPANKFRSAYTYDGNGNILTLDRKDDAGSHLDQLRYRYTPGMNRMTHVDELGGSTATAGDIEDQDTLNYAYDASGNMTQDVSEGMSGSGIVWTPANKIRSITKAGSSPTSKLVYLYDAMGNRVVKRYYEPSNTLVSTTWYVRDAKGNVLGIYEKLAASGDVVAKENPVYGSSRIGEWRTGALYSSVATDTLVTNDVIYSRKIGNKRYELTDHLGNVRVAVSDVLLDHSGSPDAEVVSYTDYHPFGMAMTGRSWQADGYRYGYNGQEKVDEVAGAGNHTTAEFWEYDTRLGRRWNLDPRPVVGVSDYAAFADNPILFSDPKGDTVWGYTEVVQHPMNVGGLARHGFLRVKTTSRDVLIELWGKDETETARPTGRPKVVDFKHANDIWSREDVEQFEISRPKGKLGNGEEFENRIIQLGERFAQSVMVGGKPDYFNLPDYAPFGPNSNGYVASIVEMAGGQVDMPFYAFGEDDDSFYKNKARFSFGLDWLRPPPPRQEKNWNIQDVMRMDRSPLFPLNQHTPNTLTTPERSGQGQAQPVQHDKTRTTPR</sequence>
<evidence type="ECO:0000313" key="2">
    <source>
        <dbReference type="EMBL" id="OJX57979.1"/>
    </source>
</evidence>
<feature type="compositionally biased region" description="Polar residues" evidence="1">
    <location>
        <begin position="2391"/>
        <end position="2411"/>
    </location>
</feature>